<evidence type="ECO:0000313" key="1">
    <source>
        <dbReference type="EMBL" id="ETN24923.1"/>
    </source>
</evidence>
<dbReference type="AlphaFoldDB" id="W2RHN1"/>
<dbReference type="GeneID" id="20189444"/>
<protein>
    <submittedName>
        <fullName evidence="1">Uncharacterized protein</fullName>
    </submittedName>
</protein>
<evidence type="ECO:0000313" key="2">
    <source>
        <dbReference type="Proteomes" id="UP000018817"/>
    </source>
</evidence>
<dbReference type="Proteomes" id="UP000018817">
    <property type="component" value="Unassembled WGS sequence"/>
</dbReference>
<organism evidence="1 2">
    <name type="scientific">Phytophthora nicotianae (strain INRA-310)</name>
    <name type="common">Phytophthora parasitica</name>
    <dbReference type="NCBI Taxonomy" id="761204"/>
    <lineage>
        <taxon>Eukaryota</taxon>
        <taxon>Sar</taxon>
        <taxon>Stramenopiles</taxon>
        <taxon>Oomycota</taxon>
        <taxon>Peronosporomycetes</taxon>
        <taxon>Peronosporales</taxon>
        <taxon>Peronosporaceae</taxon>
        <taxon>Phytophthora</taxon>
    </lineage>
</organism>
<gene>
    <name evidence="1" type="ORF">PPTG_20845</name>
</gene>
<proteinExistence type="predicted"/>
<dbReference type="EMBL" id="KI669561">
    <property type="protein sequence ID" value="ETN24923.1"/>
    <property type="molecule type" value="Genomic_DNA"/>
</dbReference>
<accession>W2RHN1</accession>
<name>W2RHN1_PHYN3</name>
<dbReference type="VEuPathDB" id="FungiDB:PPTG_20845"/>
<dbReference type="RefSeq" id="XP_008891292.1">
    <property type="nucleotide sequence ID" value="XM_008893044.1"/>
</dbReference>
<sequence>METERRRRHDELSSVPITVREAIQAVPDAGTNVLFARPNESSFVETCRTQRAKMLMSGGRRRKRLSTSARRMVLTLTRLPANWARNELVKKNSPYYDGAHCIEMIPAVRTS</sequence>
<reference evidence="1 2" key="2">
    <citation type="submission" date="2013-11" db="EMBL/GenBank/DDBJ databases">
        <title>The Genome Sequence of Phytophthora parasitica INRA-310.</title>
        <authorList>
            <consortium name="The Broad Institute Genomics Platform"/>
            <person name="Russ C."/>
            <person name="Tyler B."/>
            <person name="Panabieres F."/>
            <person name="Shan W."/>
            <person name="Tripathy S."/>
            <person name="Grunwald N."/>
            <person name="Machado M."/>
            <person name="Johnson C.S."/>
            <person name="Arredondo F."/>
            <person name="Hong C."/>
            <person name="Coffey M."/>
            <person name="Young S.K."/>
            <person name="Zeng Q."/>
            <person name="Gargeya S."/>
            <person name="Fitzgerald M."/>
            <person name="Abouelleil A."/>
            <person name="Alvarado L."/>
            <person name="Chapman S.B."/>
            <person name="Gainer-Dewar J."/>
            <person name="Goldberg J."/>
            <person name="Griggs A."/>
            <person name="Gujja S."/>
            <person name="Hansen M."/>
            <person name="Howarth C."/>
            <person name="Imamovic A."/>
            <person name="Ireland A."/>
            <person name="Larimer J."/>
            <person name="McCowan C."/>
            <person name="Murphy C."/>
            <person name="Pearson M."/>
            <person name="Poon T.W."/>
            <person name="Priest M."/>
            <person name="Roberts A."/>
            <person name="Saif S."/>
            <person name="Shea T."/>
            <person name="Sykes S."/>
            <person name="Wortman J."/>
            <person name="Nusbaum C."/>
            <person name="Birren B."/>
        </authorList>
    </citation>
    <scope>NUCLEOTIDE SEQUENCE [LARGE SCALE GENOMIC DNA]</scope>
    <source>
        <strain evidence="1 2">INRA-310</strain>
    </source>
</reference>
<reference evidence="2" key="1">
    <citation type="submission" date="2011-12" db="EMBL/GenBank/DDBJ databases">
        <authorList>
            <consortium name="The Broad Institute Genome Sequencing Platform"/>
            <person name="Russ C."/>
            <person name="Tyler B."/>
            <person name="Panabieres F."/>
            <person name="Shan W."/>
            <person name="Tripathy S."/>
            <person name="Grunwald N."/>
            <person name="Machado M."/>
            <person name="Young S.K."/>
            <person name="Zeng Q."/>
            <person name="Gargeya S."/>
            <person name="Fitzgerald M."/>
            <person name="Haas B."/>
            <person name="Abouelleil A."/>
            <person name="Alvarado L."/>
            <person name="Arachchi H.M."/>
            <person name="Berlin A."/>
            <person name="Chapman S.B."/>
            <person name="Gearin G."/>
            <person name="Goldberg J."/>
            <person name="Griggs A."/>
            <person name="Gujja S."/>
            <person name="Hansen M."/>
            <person name="Heiman D."/>
            <person name="Howarth C."/>
            <person name="Larimer J."/>
            <person name="Lui A."/>
            <person name="MacDonald P.J.P."/>
            <person name="McCowen C."/>
            <person name="Montmayeur A."/>
            <person name="Murphy C."/>
            <person name="Neiman D."/>
            <person name="Pearson M."/>
            <person name="Priest M."/>
            <person name="Roberts A."/>
            <person name="Saif S."/>
            <person name="Shea T."/>
            <person name="Sisk P."/>
            <person name="Stolte C."/>
            <person name="Sykes S."/>
            <person name="Wortman J."/>
            <person name="Nusbaum C."/>
            <person name="Birren B."/>
        </authorList>
    </citation>
    <scope>NUCLEOTIDE SEQUENCE [LARGE SCALE GENOMIC DNA]</scope>
    <source>
        <strain evidence="2">INRA-310</strain>
    </source>
</reference>